<reference evidence="1 2" key="1">
    <citation type="submission" date="2019-06" db="EMBL/GenBank/DDBJ databases">
        <title>Sequencing the genomes of 1000 actinobacteria strains.</title>
        <authorList>
            <person name="Klenk H.-P."/>
        </authorList>
    </citation>
    <scope>NUCLEOTIDE SEQUENCE [LARGE SCALE GENOMIC DNA]</scope>
    <source>
        <strain evidence="1 2">DSM 45928</strain>
    </source>
</reference>
<protein>
    <submittedName>
        <fullName evidence="1">Uncharacterized protein</fullName>
    </submittedName>
</protein>
<accession>A0A543AYT9</accession>
<comment type="caution">
    <text evidence="1">The sequence shown here is derived from an EMBL/GenBank/DDBJ whole genome shotgun (WGS) entry which is preliminary data.</text>
</comment>
<sequence>MVGKPDRDAARRSLGNKVPPVQVRVWQDVGFRRLRFW</sequence>
<dbReference type="EMBL" id="VFOW01000001">
    <property type="protein sequence ID" value="TQL77735.1"/>
    <property type="molecule type" value="Genomic_DNA"/>
</dbReference>
<dbReference type="Proteomes" id="UP000317043">
    <property type="component" value="Unassembled WGS sequence"/>
</dbReference>
<name>A0A543AYT9_9ACTN</name>
<evidence type="ECO:0000313" key="1">
    <source>
        <dbReference type="EMBL" id="TQL77735.1"/>
    </source>
</evidence>
<dbReference type="InParanoid" id="A0A543AYT9"/>
<proteinExistence type="predicted"/>
<gene>
    <name evidence="1" type="ORF">FB566_3299</name>
</gene>
<evidence type="ECO:0000313" key="2">
    <source>
        <dbReference type="Proteomes" id="UP000317043"/>
    </source>
</evidence>
<organism evidence="1 2">
    <name type="scientific">Stackebrandtia endophytica</name>
    <dbReference type="NCBI Taxonomy" id="1496996"/>
    <lineage>
        <taxon>Bacteria</taxon>
        <taxon>Bacillati</taxon>
        <taxon>Actinomycetota</taxon>
        <taxon>Actinomycetes</taxon>
        <taxon>Glycomycetales</taxon>
        <taxon>Glycomycetaceae</taxon>
        <taxon>Stackebrandtia</taxon>
    </lineage>
</organism>
<dbReference type="AlphaFoldDB" id="A0A543AYT9"/>
<keyword evidence="2" id="KW-1185">Reference proteome</keyword>